<sequence>MDRTKRGRTICAVVMMCLTACGGGSSPPTPNADPQGFWQGTAGDGRDVSTLILEQGQYFMVFSSGTTVSGMVEGAFSVSGNTLIDNAAIDFPASGAATTASVTGSVTTRQSLSLTDAESSGVRAVTGTYSPAYDTPVDISEAIGTWVGNIGSTGETRLTISPDLSFTGTQGSCSFSGSVRARPTGKHVFDGSLTFNDVSCASGTGTSMNVKAVVSGTKITAVGVNSWTTVGFAFVGARQ</sequence>
<keyword evidence="3" id="KW-1185">Reference proteome</keyword>
<feature type="chain" id="PRO_5045845252" evidence="1">
    <location>
        <begin position="23"/>
        <end position="239"/>
    </location>
</feature>
<dbReference type="Proteomes" id="UP001386437">
    <property type="component" value="Unassembled WGS sequence"/>
</dbReference>
<protein>
    <submittedName>
        <fullName evidence="2">Uncharacterized protein</fullName>
    </submittedName>
</protein>
<feature type="signal peptide" evidence="1">
    <location>
        <begin position="1"/>
        <end position="22"/>
    </location>
</feature>
<name>A0ABU8J3W2_9BURK</name>
<dbReference type="EMBL" id="JACFYJ010000125">
    <property type="protein sequence ID" value="MEI6002657.1"/>
    <property type="molecule type" value="Genomic_DNA"/>
</dbReference>
<evidence type="ECO:0000313" key="2">
    <source>
        <dbReference type="EMBL" id="MEI6002657.1"/>
    </source>
</evidence>
<reference evidence="2 3" key="1">
    <citation type="journal article" date="2022" name="Arch. Microbiol.">
        <title>Paraburkholderia bengalensis sp. nov. isolated from roots of Oryza sativa, IR64.</title>
        <authorList>
            <person name="Nag P."/>
            <person name="Mondal N."/>
            <person name="Sarkar J."/>
            <person name="Das S."/>
        </authorList>
    </citation>
    <scope>NUCLEOTIDE SEQUENCE [LARGE SCALE GENOMIC DNA]</scope>
    <source>
        <strain evidence="2 3">IR64_4_BI</strain>
    </source>
</reference>
<gene>
    <name evidence="2" type="ORF">H3V53_37780</name>
</gene>
<dbReference type="RefSeq" id="WP_336602267.1">
    <property type="nucleotide sequence ID" value="NZ_JACFYJ010000125.1"/>
</dbReference>
<keyword evidence="1" id="KW-0732">Signal</keyword>
<evidence type="ECO:0000256" key="1">
    <source>
        <dbReference type="SAM" id="SignalP"/>
    </source>
</evidence>
<proteinExistence type="predicted"/>
<accession>A0ABU8J3W2</accession>
<organism evidence="2 3">
    <name type="scientific">Paraburkholderia bengalensis</name>
    <dbReference type="NCBI Taxonomy" id="2747562"/>
    <lineage>
        <taxon>Bacteria</taxon>
        <taxon>Pseudomonadati</taxon>
        <taxon>Pseudomonadota</taxon>
        <taxon>Betaproteobacteria</taxon>
        <taxon>Burkholderiales</taxon>
        <taxon>Burkholderiaceae</taxon>
        <taxon>Paraburkholderia</taxon>
    </lineage>
</organism>
<comment type="caution">
    <text evidence="2">The sequence shown here is derived from an EMBL/GenBank/DDBJ whole genome shotgun (WGS) entry which is preliminary data.</text>
</comment>
<evidence type="ECO:0000313" key="3">
    <source>
        <dbReference type="Proteomes" id="UP001386437"/>
    </source>
</evidence>